<dbReference type="PANTHER" id="PTHR10015">
    <property type="entry name" value="HEAT SHOCK TRANSCRIPTION FACTOR"/>
    <property type="match status" value="1"/>
</dbReference>
<dbReference type="GO" id="GO:0005634">
    <property type="term" value="C:nucleus"/>
    <property type="evidence" value="ECO:0007669"/>
    <property type="project" value="UniProtKB-SubCell"/>
</dbReference>
<organism evidence="7 8">
    <name type="scientific">Cyclotella cryptica</name>
    <dbReference type="NCBI Taxonomy" id="29204"/>
    <lineage>
        <taxon>Eukaryota</taxon>
        <taxon>Sar</taxon>
        <taxon>Stramenopiles</taxon>
        <taxon>Ochrophyta</taxon>
        <taxon>Bacillariophyta</taxon>
        <taxon>Coscinodiscophyceae</taxon>
        <taxon>Thalassiosirophycidae</taxon>
        <taxon>Stephanodiscales</taxon>
        <taxon>Stephanodiscaceae</taxon>
        <taxon>Cyclotella</taxon>
    </lineage>
</organism>
<feature type="domain" description="HSF-type DNA-binding" evidence="6">
    <location>
        <begin position="54"/>
        <end position="181"/>
    </location>
</feature>
<dbReference type="EMBL" id="JABMIG020000205">
    <property type="protein sequence ID" value="KAL3785974.1"/>
    <property type="molecule type" value="Genomic_DNA"/>
</dbReference>
<feature type="compositionally biased region" description="Basic and acidic residues" evidence="5">
    <location>
        <begin position="357"/>
        <end position="368"/>
    </location>
</feature>
<keyword evidence="8" id="KW-1185">Reference proteome</keyword>
<accession>A0ABD3PE12</accession>
<dbReference type="InterPro" id="IPR000232">
    <property type="entry name" value="HSF_DNA-bd"/>
</dbReference>
<protein>
    <recommendedName>
        <fullName evidence="6">HSF-type DNA-binding domain-containing protein</fullName>
    </recommendedName>
</protein>
<proteinExistence type="inferred from homology"/>
<dbReference type="Proteomes" id="UP001516023">
    <property type="component" value="Unassembled WGS sequence"/>
</dbReference>
<evidence type="ECO:0000259" key="6">
    <source>
        <dbReference type="SMART" id="SM00415"/>
    </source>
</evidence>
<gene>
    <name evidence="7" type="ORF">HJC23_005683</name>
</gene>
<evidence type="ECO:0000256" key="2">
    <source>
        <dbReference type="ARBA" id="ARBA00023125"/>
    </source>
</evidence>
<comment type="caution">
    <text evidence="7">The sequence shown here is derived from an EMBL/GenBank/DDBJ whole genome shotgun (WGS) entry which is preliminary data.</text>
</comment>
<sequence length="641" mass="73448">MNEPGNPKEDSLTTASAPPTKRIVKASVIDHTYADYSTYEVKTLDASSHRNSSNVDNFPRKLHMILSNPEYFHIISWMPHGRAWKILDKELLVRVVCKEHFKHEKFESFNRQVNGWGFKVRILLDRILHRGRQEDQIAQLLLLLTLSLAQRLSANGPDYKCYYNQYFLRGLPDLMSLMNRLVKPGIRLPNKLEEPDLYEISRKFRLPEISYNSSGEMSKSNSTRGLNSNAFTRALPASIDRRPSMAVPFDRYESAANCFPPRIKSLPAPRVSKESFAKDDNSCHRASQKVSCSWNGELNPLILARDDKNCPQDKKFSLALNPSVTNDLGRESTNNNICAETIWGYQLRASSISGHHKPSDAEDPEKSFRQQQWTPAFHQKNVPPMKNSSGYSFYEDDPFKHNNAETVRGSFLYLNKRKSSNSLQRECKYQYQAQKHDMHGTQGHIAQASTTMNYAQSSDEFDHHAPDTDPFNYNHSNDNKQLYSAQCSFANYCQVEQQWSPGTQECIDKYIPSLEHQGYESNEQYVQSTGGLDQKALNDYTYQHQVKFNWAKDQGDLSNDQYKGSSLLFDHHPDLSVVRTHQQHQVKAQCNQTNQNRSEQMTKNNGHLLTIDEILGGNQYTDNQTAHGYHSFSSSSLNDSF</sequence>
<comment type="similarity">
    <text evidence="4">Belongs to the HSF family.</text>
</comment>
<dbReference type="SUPFAM" id="SSF46785">
    <property type="entry name" value="Winged helix' DNA-binding domain"/>
    <property type="match status" value="1"/>
</dbReference>
<keyword evidence="3" id="KW-0539">Nucleus</keyword>
<dbReference type="Pfam" id="PF00447">
    <property type="entry name" value="HSF_DNA-bind"/>
    <property type="match status" value="1"/>
</dbReference>
<feature type="region of interest" description="Disordered" evidence="5">
    <location>
        <begin position="353"/>
        <end position="384"/>
    </location>
</feature>
<dbReference type="InterPro" id="IPR036388">
    <property type="entry name" value="WH-like_DNA-bd_sf"/>
</dbReference>
<dbReference type="AlphaFoldDB" id="A0ABD3PE12"/>
<comment type="subcellular location">
    <subcellularLocation>
        <location evidence="1">Nucleus</location>
    </subcellularLocation>
</comment>
<evidence type="ECO:0000256" key="4">
    <source>
        <dbReference type="RuleBase" id="RU004020"/>
    </source>
</evidence>
<dbReference type="PANTHER" id="PTHR10015:SF206">
    <property type="entry name" value="HSF-TYPE DNA-BINDING DOMAIN-CONTAINING PROTEIN"/>
    <property type="match status" value="1"/>
</dbReference>
<dbReference type="InterPro" id="IPR036390">
    <property type="entry name" value="WH_DNA-bd_sf"/>
</dbReference>
<keyword evidence="2" id="KW-0238">DNA-binding</keyword>
<reference evidence="7 8" key="1">
    <citation type="journal article" date="2020" name="G3 (Bethesda)">
        <title>Improved Reference Genome for Cyclotella cryptica CCMP332, a Model for Cell Wall Morphogenesis, Salinity Adaptation, and Lipid Production in Diatoms (Bacillariophyta).</title>
        <authorList>
            <person name="Roberts W.R."/>
            <person name="Downey K.M."/>
            <person name="Ruck E.C."/>
            <person name="Traller J.C."/>
            <person name="Alverson A.J."/>
        </authorList>
    </citation>
    <scope>NUCLEOTIDE SEQUENCE [LARGE SCALE GENOMIC DNA]</scope>
    <source>
        <strain evidence="7 8">CCMP332</strain>
    </source>
</reference>
<evidence type="ECO:0000256" key="5">
    <source>
        <dbReference type="SAM" id="MobiDB-lite"/>
    </source>
</evidence>
<name>A0ABD3PE12_9STRA</name>
<dbReference type="SMART" id="SM00415">
    <property type="entry name" value="HSF"/>
    <property type="match status" value="1"/>
</dbReference>
<evidence type="ECO:0000256" key="1">
    <source>
        <dbReference type="ARBA" id="ARBA00004123"/>
    </source>
</evidence>
<evidence type="ECO:0000313" key="8">
    <source>
        <dbReference type="Proteomes" id="UP001516023"/>
    </source>
</evidence>
<dbReference type="GO" id="GO:0003677">
    <property type="term" value="F:DNA binding"/>
    <property type="evidence" value="ECO:0007669"/>
    <property type="project" value="UniProtKB-KW"/>
</dbReference>
<dbReference type="Gene3D" id="1.10.10.10">
    <property type="entry name" value="Winged helix-like DNA-binding domain superfamily/Winged helix DNA-binding domain"/>
    <property type="match status" value="1"/>
</dbReference>
<evidence type="ECO:0000256" key="3">
    <source>
        <dbReference type="ARBA" id="ARBA00023242"/>
    </source>
</evidence>
<dbReference type="FunFam" id="1.10.10.10:FF:000479">
    <property type="entry name" value="Predicted protein"/>
    <property type="match status" value="1"/>
</dbReference>
<evidence type="ECO:0000313" key="7">
    <source>
        <dbReference type="EMBL" id="KAL3785974.1"/>
    </source>
</evidence>